<evidence type="ECO:0000256" key="1">
    <source>
        <dbReference type="SAM" id="Phobius"/>
    </source>
</evidence>
<accession>A0ABZ3FAL5</accession>
<protein>
    <submittedName>
        <fullName evidence="2">Uncharacterized protein</fullName>
    </submittedName>
</protein>
<feature type="transmembrane region" description="Helical" evidence="1">
    <location>
        <begin position="17"/>
        <end position="34"/>
    </location>
</feature>
<dbReference type="EMBL" id="CP154622">
    <property type="protein sequence ID" value="XAM39869.1"/>
    <property type="molecule type" value="Genomic_DNA"/>
</dbReference>
<keyword evidence="1" id="KW-1133">Transmembrane helix</keyword>
<dbReference type="RefSeq" id="WP_343338161.1">
    <property type="nucleotide sequence ID" value="NZ_CP154622.1"/>
</dbReference>
<organism evidence="2 3">
    <name type="scientific">Terrisporobacter petrolearius</name>
    <dbReference type="NCBI Taxonomy" id="1460447"/>
    <lineage>
        <taxon>Bacteria</taxon>
        <taxon>Bacillati</taxon>
        <taxon>Bacillota</taxon>
        <taxon>Clostridia</taxon>
        <taxon>Peptostreptococcales</taxon>
        <taxon>Peptostreptococcaceae</taxon>
        <taxon>Terrisporobacter</taxon>
    </lineage>
</organism>
<gene>
    <name evidence="2" type="ORF">TPELB_01590</name>
</gene>
<reference evidence="2 3" key="1">
    <citation type="submission" date="2024-04" db="EMBL/GenBank/DDBJ databases">
        <title>Isolation and characterization of novel acetogenic strains of the genera Terrisporobacter and Acetoanaerobium.</title>
        <authorList>
            <person name="Boeer T."/>
            <person name="Schueler M.A."/>
            <person name="Lueschen A."/>
            <person name="Eysell L."/>
            <person name="Droege J."/>
            <person name="Heinemann M."/>
            <person name="Engelhardt L."/>
            <person name="Basen M."/>
            <person name="Daniel R."/>
        </authorList>
    </citation>
    <scope>NUCLEOTIDE SEQUENCE [LARGE SCALE GENOMIC DNA]</scope>
    <source>
        <strain evidence="2 3">ELB</strain>
    </source>
</reference>
<sequence>MLNQYIWKSALIENKNLIVGAIIYLTILVILYLTNKRRKFKVKQIIQEVLLSIYTIALLKVEGIRELITF</sequence>
<keyword evidence="3" id="KW-1185">Reference proteome</keyword>
<name>A0ABZ3FAL5_9FIRM</name>
<proteinExistence type="predicted"/>
<keyword evidence="1" id="KW-0472">Membrane</keyword>
<evidence type="ECO:0000313" key="3">
    <source>
        <dbReference type="Proteomes" id="UP001477947"/>
    </source>
</evidence>
<evidence type="ECO:0000313" key="2">
    <source>
        <dbReference type="EMBL" id="XAM39869.1"/>
    </source>
</evidence>
<dbReference type="Proteomes" id="UP001477947">
    <property type="component" value="Chromosome"/>
</dbReference>
<keyword evidence="1" id="KW-0812">Transmembrane</keyword>